<proteinExistence type="predicted"/>
<feature type="chain" id="PRO_5043609308" evidence="1">
    <location>
        <begin position="25"/>
        <end position="172"/>
    </location>
</feature>
<feature type="signal peptide" evidence="1">
    <location>
        <begin position="1"/>
        <end position="24"/>
    </location>
</feature>
<name>A0AAW0NTH4_9GOBI</name>
<reference evidence="3" key="1">
    <citation type="submission" date="2024-04" db="EMBL/GenBank/DDBJ databases">
        <title>Salinicola lusitanus LLJ914,a marine bacterium isolated from the Okinawa Trough.</title>
        <authorList>
            <person name="Li J."/>
        </authorList>
    </citation>
    <scope>NUCLEOTIDE SEQUENCE [LARGE SCALE GENOMIC DNA]</scope>
</reference>
<organism evidence="2 3">
    <name type="scientific">Mugilogobius chulae</name>
    <name type="common">yellowstripe goby</name>
    <dbReference type="NCBI Taxonomy" id="88201"/>
    <lineage>
        <taxon>Eukaryota</taxon>
        <taxon>Metazoa</taxon>
        <taxon>Chordata</taxon>
        <taxon>Craniata</taxon>
        <taxon>Vertebrata</taxon>
        <taxon>Euteleostomi</taxon>
        <taxon>Actinopterygii</taxon>
        <taxon>Neopterygii</taxon>
        <taxon>Teleostei</taxon>
        <taxon>Neoteleostei</taxon>
        <taxon>Acanthomorphata</taxon>
        <taxon>Gobiaria</taxon>
        <taxon>Gobiiformes</taxon>
        <taxon>Gobioidei</taxon>
        <taxon>Gobiidae</taxon>
        <taxon>Gobionellinae</taxon>
        <taxon>Mugilogobius</taxon>
    </lineage>
</organism>
<dbReference type="AlphaFoldDB" id="A0AAW0NTH4"/>
<keyword evidence="3" id="KW-1185">Reference proteome</keyword>
<dbReference type="EMBL" id="JBBPFD010000014">
    <property type="protein sequence ID" value="KAK7899209.1"/>
    <property type="molecule type" value="Genomic_DNA"/>
</dbReference>
<evidence type="ECO:0000313" key="2">
    <source>
        <dbReference type="EMBL" id="KAK7899209.1"/>
    </source>
</evidence>
<evidence type="ECO:0000256" key="1">
    <source>
        <dbReference type="SAM" id="SignalP"/>
    </source>
</evidence>
<accession>A0AAW0NTH4</accession>
<evidence type="ECO:0000313" key="3">
    <source>
        <dbReference type="Proteomes" id="UP001460270"/>
    </source>
</evidence>
<sequence length="172" mass="19158">MLCRCPVLKIALMCLRSCPVLIMARCLRSCPVLNMALMCSGAELVQYDLRSCPVLNMTLMCLRSCLVLNMTLMYLRSCPVLILTHLFKQDVDAGEAGTGAVLLDSLNVQDPGVFKQMLGVILEISYSKIQFLIPLRSHQLVFMAHQMQVRGALGGGRRLRRPGDPLLLNQEH</sequence>
<protein>
    <submittedName>
        <fullName evidence="2">Uncharacterized protein</fullName>
    </submittedName>
</protein>
<keyword evidence="1" id="KW-0732">Signal</keyword>
<dbReference type="Proteomes" id="UP001460270">
    <property type="component" value="Unassembled WGS sequence"/>
</dbReference>
<gene>
    <name evidence="2" type="ORF">WMY93_020062</name>
</gene>
<comment type="caution">
    <text evidence="2">The sequence shown here is derived from an EMBL/GenBank/DDBJ whole genome shotgun (WGS) entry which is preliminary data.</text>
</comment>